<feature type="site" description="Binds PAM" evidence="3">
    <location>
        <position position="594"/>
    </location>
</feature>
<evidence type="ECO:0000259" key="8">
    <source>
        <dbReference type="Pfam" id="PF22222"/>
    </source>
</evidence>
<dbReference type="Pfam" id="PF22222">
    <property type="entry name" value="Cpf1_PI-like"/>
    <property type="match status" value="1"/>
</dbReference>
<evidence type="ECO:0000313" key="10">
    <source>
        <dbReference type="Proteomes" id="UP000001299"/>
    </source>
</evidence>
<dbReference type="Pfam" id="PF18501">
    <property type="entry name" value="REC1"/>
    <property type="match status" value="1"/>
</dbReference>
<dbReference type="InterPro" id="IPR040787">
    <property type="entry name" value="Cas12a_REC1"/>
</dbReference>
<dbReference type="InterPro" id="IPR027620">
    <property type="entry name" value="Cas12a"/>
</dbReference>
<keyword evidence="9" id="KW-0614">Plasmid</keyword>
<dbReference type="EMBL" id="CP001812">
    <property type="protein sequence ID" value="ADL36342.1"/>
    <property type="molecule type" value="Genomic_DNA"/>
</dbReference>
<dbReference type="Pfam" id="PF21918">
    <property type="entry name" value="cas_Cpf1_2nd"/>
    <property type="match status" value="1"/>
</dbReference>
<evidence type="ECO:0000256" key="3">
    <source>
        <dbReference type="PIRSR" id="PIRSR627620-3"/>
    </source>
</evidence>
<feature type="region of interest" description="Binds crRNA in crRNA-target DNA heteroduplex" evidence="2">
    <location>
        <begin position="274"/>
        <end position="277"/>
    </location>
</feature>
<proteinExistence type="predicted"/>
<geneLocation type="plasmid" evidence="9 10">
    <name>pCY360</name>
</geneLocation>
<dbReference type="InterPro" id="IPR040882">
    <property type="entry name" value="Cas12a_NUC"/>
</dbReference>
<feature type="site" description="Binds crRNA" evidence="3">
    <location>
        <position position="770"/>
    </location>
</feature>
<dbReference type="InterPro" id="IPR053993">
    <property type="entry name" value="Cas12a_PI"/>
</dbReference>
<keyword evidence="10" id="KW-1185">Reference proteome</keyword>
<sequence>MLLYENYTKRNQITKSLRLELRPQGKTLRNIKELNLLEQDKAIYALLERLKPVIDEGIKDIARDTLKNCELSFEKLYEHFLSGDKKAYAKESERLKKEIVKTLIKNLPEGIGKISEINSAKYLNGVLYDFIDKTHKDSEEKQNILSDILETKGYLALFSKFLTSRITTLEQSMPKRVIENFEIYAANIPKMQDALERGAVSFAIEYESICSVDYYNQILSQEDIDSYNRLISGIMDEDGAKEKGINQTISEKNIKIKSEHLEEKPFRILKQLHKQILEEREKAFTIDHIDSDEEVVQVTKEAFEQTKEQWENIKKINGFYAKDPGDITLFIVVGPNQTHVLSQLIYGEHDRIRLLLEEYEKNTLEVLPRRTKSEKARYDKFVNAVPKKVAKESHTFDGLQKMTGDDRLFILYRDELARNYMRIKEAYGTFERDILKSRRGIKGNRDVQESLVSFYDELTKFRSALRIINSGNDEKADPIFYNTFDGIFEKANRTYKAENLCRNYVTKSPADDARIMASCLGTPARLRTHWWNGEENFAINDVAMIRRGDEYYYFVLTPDVKPVDLKTKDETDAQIFVQRKGAKSFLGLPKALFKCILEPYFESPEHKNDKNCVIEEYVSKPLTIDRRAYDIFKNGTFKKTNIGIDGLTEEKFKDDCRYLIDVYKEFIAVYTRYSCFNMSGLKRADEYNDIGEFFSDVDTRLCTMEWIPVSFERINDMVDKKEGLLFLVRSMFLYNRPRKPYERTFIQLFSDSNMEHTSMLLNSRAMIQYRAASLPRRVTHKKGSILVALRDSNGEHIPMHIREAIYKMKNNFDISSEDFIMAKAYLAEHDVAIKKANEDIIRNRRYTEDKFFLSLSYTKNADISARTLDYINDKVEEDTQDSRMAVIVTRNLKDLTYVAVVDEKNNVLEEKSLNEIDGVNYRELLKERTKIKYHDKTRLWQYDVSSKGLKEAYVELAVTQISKLATKYNAVVVVESMSSTFKDKFSFLDEQIFKAFEARLCARMSDLSFNTIKEGEAGSISNPIQVSNNNGNSYQDGVIYFLNNAYTRTLCPDTGFVDVFDKTRLITMQSKRQFFAKMKDIRIDDGEMLFTFNLEEYPTKRLLDRKEWTVKIAGDGSYFDKDKGEYVYVNDIVREQIIPALLEDKAVFDGNMAEKFLDKTAISGKSVELIYKWFANALYGIITKKDGEKIYRSPITGTEIDVSKNTTYNFGKKFMFKQEYRGDGDFLDAFLNYMQAQDIAV</sequence>
<feature type="domain" description="Cas12a nuclease" evidence="5">
    <location>
        <begin position="1052"/>
        <end position="1146"/>
    </location>
</feature>
<evidence type="ECO:0000259" key="4">
    <source>
        <dbReference type="Pfam" id="PF18501"/>
    </source>
</evidence>
<dbReference type="Pfam" id="PF18516">
    <property type="entry name" value="RuvC_1"/>
    <property type="match status" value="1"/>
</dbReference>
<feature type="domain" description="Cas12a REC2" evidence="7">
    <location>
        <begin position="291"/>
        <end position="506"/>
    </location>
</feature>
<gene>
    <name evidence="9" type="ordered locus">bpr_II405</name>
</gene>
<dbReference type="HOGENOM" id="CLU_006246_0_0_9"/>
<name>E0S4L0_BUTPB</name>
<dbReference type="RefSeq" id="WP_013282991.1">
    <property type="nucleotide sequence ID" value="NC_014389.1"/>
</dbReference>
<feature type="domain" description="Cas12a PI" evidence="8">
    <location>
        <begin position="629"/>
        <end position="698"/>
    </location>
</feature>
<evidence type="ECO:0000259" key="7">
    <source>
        <dbReference type="Pfam" id="PF21918"/>
    </source>
</evidence>
<dbReference type="InterPro" id="IPR054116">
    <property type="entry name" value="Cas12a_REC2"/>
</dbReference>
<evidence type="ECO:0000256" key="2">
    <source>
        <dbReference type="PIRSR" id="PIRSR627620-2"/>
    </source>
</evidence>
<feature type="domain" description="Cas12a RuvC nuclease" evidence="6">
    <location>
        <begin position="865"/>
        <end position="1238"/>
    </location>
</feature>
<protein>
    <submittedName>
        <fullName evidence="9">Uncharacterized protein</fullName>
    </submittedName>
</protein>
<feature type="region of interest" description="Binds crRNA alone and in crRNA-target DNA heteroduplex" evidence="2">
    <location>
        <begin position="161"/>
        <end position="165"/>
    </location>
</feature>
<feature type="site" description="Binds Target strand DNA" evidence="3">
    <location>
        <position position="590"/>
    </location>
</feature>
<dbReference type="InterPro" id="IPR040852">
    <property type="entry name" value="RuvC_1"/>
</dbReference>
<accession>E0S4L0</accession>
<feature type="domain" description="Cas12a REC1" evidence="4">
    <location>
        <begin position="48"/>
        <end position="276"/>
    </location>
</feature>
<dbReference type="Pfam" id="PF18510">
    <property type="entry name" value="NUC"/>
    <property type="match status" value="1"/>
</dbReference>
<dbReference type="Proteomes" id="UP000001299">
    <property type="component" value="Plasmid pCY360"/>
</dbReference>
<feature type="active site" description="For DNase activity of RuvC domain" evidence="1">
    <location>
        <position position="975"/>
    </location>
</feature>
<feature type="active site" description="For pre-crRNA processing" evidence="1">
    <location>
        <position position="780"/>
    </location>
</feature>
<evidence type="ECO:0000256" key="1">
    <source>
        <dbReference type="PIRSR" id="PIRSR627620-1"/>
    </source>
</evidence>
<dbReference type="AlphaFoldDB" id="E0S4L0"/>
<reference evidence="9 10" key="1">
    <citation type="journal article" date="2010" name="PLoS ONE">
        <title>The glycobiome of the rumen bacterium Butyrivibrio proteoclasticus B316(T) highlights adaptation to a polysaccharide-rich environment.</title>
        <authorList>
            <person name="Kelly W.J."/>
            <person name="Leahy S.C."/>
            <person name="Altermann E."/>
            <person name="Yeoman C.J."/>
            <person name="Dunne J.C."/>
            <person name="Kong Z."/>
            <person name="Pacheco D.M."/>
            <person name="Li D."/>
            <person name="Noel S.J."/>
            <person name="Moon C.D."/>
            <person name="Cookson A.L."/>
            <person name="Attwood G.T."/>
        </authorList>
    </citation>
    <scope>NUCLEOTIDE SEQUENCE [LARGE SCALE GENOMIC DNA]</scope>
    <source>
        <strain evidence="10">ATCC 51982 / DSM 14932 / B316</strain>
        <plasmid evidence="10">Plasmid pCY360</plasmid>
    </source>
</reference>
<dbReference type="KEGG" id="bpb:bpr_II405"/>
<organism evidence="9 10">
    <name type="scientific">Butyrivibrio proteoclasticus (strain ATCC 51982 / DSM 14932 / B316)</name>
    <name type="common">Clostridium proteoclasticum</name>
    <dbReference type="NCBI Taxonomy" id="515622"/>
    <lineage>
        <taxon>Bacteria</taxon>
        <taxon>Bacillati</taxon>
        <taxon>Bacillota</taxon>
        <taxon>Clostridia</taxon>
        <taxon>Lachnospirales</taxon>
        <taxon>Lachnospiraceae</taxon>
        <taxon>Butyrivibrio</taxon>
    </lineage>
</organism>
<evidence type="ECO:0000313" key="9">
    <source>
        <dbReference type="EMBL" id="ADL36342.1"/>
    </source>
</evidence>
<dbReference type="NCBIfam" id="TIGR04330">
    <property type="entry name" value="cas_Cpf1"/>
    <property type="match status" value="1"/>
</dbReference>
<evidence type="ECO:0000259" key="5">
    <source>
        <dbReference type="Pfam" id="PF18510"/>
    </source>
</evidence>
<evidence type="ECO:0000259" key="6">
    <source>
        <dbReference type="Pfam" id="PF18516"/>
    </source>
</evidence>